<evidence type="ECO:0000256" key="3">
    <source>
        <dbReference type="ARBA" id="ARBA00022832"/>
    </source>
</evidence>
<keyword evidence="4" id="KW-0443">Lipid metabolism</keyword>
<keyword evidence="3" id="KW-0276">Fatty acid metabolism</keyword>
<proteinExistence type="inferred from homology"/>
<name>A0ABS6UEJ2_9PSEU</name>
<feature type="domain" description="AMP-dependent synthetase/ligase" evidence="5">
    <location>
        <begin position="44"/>
        <end position="108"/>
    </location>
</feature>
<protein>
    <submittedName>
        <fullName evidence="6">AMP-binding protein</fullName>
    </submittedName>
</protein>
<comment type="caution">
    <text evidence="6">The sequence shown here is derived from an EMBL/GenBank/DDBJ whole genome shotgun (WGS) entry which is preliminary data.</text>
</comment>
<sequence length="225" mass="24837">MPGIQPVLHTINLRLSPAQQEFTMHRIAQPVDSCEDLLAAADGNAPFAEFDEKAAAAMRFTSATTGDPKGVVYSHRAMVLPAMVLAMHDKLDMAERQIWLVVLPGAHPTPADYVDIIEDLGVTSIGAFFVRSPFTAGEYYRDERTPGLEDRRPAQDRRRRLHRPRGYVLLEDRSEDLLRSGGEWISTIDLENAFVPETSVGKYDKRIRGVVADNGPVGARAVLGA</sequence>
<evidence type="ECO:0000259" key="5">
    <source>
        <dbReference type="Pfam" id="PF00501"/>
    </source>
</evidence>
<keyword evidence="7" id="KW-1185">Reference proteome</keyword>
<dbReference type="RefSeq" id="WP_218592275.1">
    <property type="nucleotide sequence ID" value="NZ_JADQDE010000157.1"/>
</dbReference>
<organism evidence="6 7">
    <name type="scientific">Pseudonocardia oceani</name>
    <dbReference type="NCBI Taxonomy" id="2792013"/>
    <lineage>
        <taxon>Bacteria</taxon>
        <taxon>Bacillati</taxon>
        <taxon>Actinomycetota</taxon>
        <taxon>Actinomycetes</taxon>
        <taxon>Pseudonocardiales</taxon>
        <taxon>Pseudonocardiaceae</taxon>
        <taxon>Pseudonocardia</taxon>
    </lineage>
</organism>
<dbReference type="EMBL" id="JADQDF010000001">
    <property type="protein sequence ID" value="MBW0130652.1"/>
    <property type="molecule type" value="Genomic_DNA"/>
</dbReference>
<evidence type="ECO:0000313" key="7">
    <source>
        <dbReference type="Proteomes" id="UP000694300"/>
    </source>
</evidence>
<evidence type="ECO:0000256" key="2">
    <source>
        <dbReference type="ARBA" id="ARBA00022598"/>
    </source>
</evidence>
<dbReference type="Proteomes" id="UP000694300">
    <property type="component" value="Unassembled WGS sequence"/>
</dbReference>
<accession>A0ABS6UEJ2</accession>
<reference evidence="6 7" key="1">
    <citation type="submission" date="2020-11" db="EMBL/GenBank/DDBJ databases">
        <title>Pseudonocardia abyssalis sp. nov. and Pseudonocardia oceani sp. nov., description and phylogenomic analysis of two novel actinomycetes isolated from the deep Southern Ocean.</title>
        <authorList>
            <person name="Parra J."/>
        </authorList>
    </citation>
    <scope>NUCLEOTIDE SEQUENCE [LARGE SCALE GENOMIC DNA]</scope>
    <source>
        <strain evidence="7">KRD185</strain>
    </source>
</reference>
<dbReference type="InterPro" id="IPR000873">
    <property type="entry name" value="AMP-dep_synth/lig_dom"/>
</dbReference>
<evidence type="ECO:0000256" key="1">
    <source>
        <dbReference type="ARBA" id="ARBA00006432"/>
    </source>
</evidence>
<evidence type="ECO:0000256" key="4">
    <source>
        <dbReference type="ARBA" id="ARBA00023098"/>
    </source>
</evidence>
<keyword evidence="2" id="KW-0436">Ligase</keyword>
<dbReference type="Pfam" id="PF00501">
    <property type="entry name" value="AMP-binding"/>
    <property type="match status" value="1"/>
</dbReference>
<comment type="similarity">
    <text evidence="1">Belongs to the ATP-dependent AMP-binding enzyme family.</text>
</comment>
<dbReference type="PANTHER" id="PTHR43859">
    <property type="entry name" value="ACYL-ACTIVATING ENZYME"/>
    <property type="match status" value="1"/>
</dbReference>
<dbReference type="PANTHER" id="PTHR43859:SF4">
    <property type="entry name" value="BUTANOATE--COA LIGASE AAE1-RELATED"/>
    <property type="match status" value="1"/>
</dbReference>
<evidence type="ECO:0000313" key="6">
    <source>
        <dbReference type="EMBL" id="MBW0130652.1"/>
    </source>
</evidence>
<gene>
    <name evidence="6" type="ORF">I4I82_23700</name>
</gene>